<name>A0A347UDC5_9RHOB</name>
<dbReference type="InterPro" id="IPR006076">
    <property type="entry name" value="FAD-dep_OxRdtase"/>
</dbReference>
<sequence length="434" mass="47375">MQPAEQPARSIWESTSPPRKPAPALTEPAKSDIVVIGGGLTGLSAALHLARGGHQVTLLEGRTIGYGGSGRNNGQVIPILSAAEPDRIEREYGAVGERFVHLLKNSANTLFNLIRSENIDCEANQTGWFQPAHTAAHMRLSQSRVTAWTRRGAPATLLDRDQARELIGSPRWFGGMFNPTGGHINPLMFTRGLADVCEKAGVTIHENTPVQDVGRACQNWLVKTPKATIVAGAVLLATNAYTGALATRLAPKIRRSFVPITSWQMATEPLTDEQNASILPTNPAISDTRGDLHFFRKDAESRLITGSALMFKTNAHARLRKRIAKRLADTFPQLPDARFSHIWCGYVGITTDFFPRFHELGPNYIGFTGYNGRGLALTIPLGIELAKALTGTGQDDLAIPLTAPRQIPFHAIGKRVAPLALAKFRYRDKRPPRL</sequence>
<accession>A0A347UDC5</accession>
<evidence type="ECO:0000259" key="3">
    <source>
        <dbReference type="Pfam" id="PF01266"/>
    </source>
</evidence>
<dbReference type="SUPFAM" id="SSF51905">
    <property type="entry name" value="FAD/NAD(P)-binding domain"/>
    <property type="match status" value="1"/>
</dbReference>
<dbReference type="Proteomes" id="UP000261704">
    <property type="component" value="Chromosome"/>
</dbReference>
<dbReference type="EMBL" id="CP032125">
    <property type="protein sequence ID" value="AXX96853.1"/>
    <property type="molecule type" value="Genomic_DNA"/>
</dbReference>
<protein>
    <submittedName>
        <fullName evidence="4">FAD-binding oxidoreductase</fullName>
    </submittedName>
</protein>
<feature type="region of interest" description="Disordered" evidence="2">
    <location>
        <begin position="1"/>
        <end position="26"/>
    </location>
</feature>
<gene>
    <name evidence="4" type="ORF">BAR1_02230</name>
</gene>
<dbReference type="Pfam" id="PF01266">
    <property type="entry name" value="DAO"/>
    <property type="match status" value="1"/>
</dbReference>
<keyword evidence="5" id="KW-1185">Reference proteome</keyword>
<dbReference type="PRINTS" id="PR00411">
    <property type="entry name" value="PNDRDTASEI"/>
</dbReference>
<evidence type="ECO:0000313" key="5">
    <source>
        <dbReference type="Proteomes" id="UP000261704"/>
    </source>
</evidence>
<dbReference type="GO" id="GO:0005737">
    <property type="term" value="C:cytoplasm"/>
    <property type="evidence" value="ECO:0007669"/>
    <property type="project" value="TreeGrafter"/>
</dbReference>
<dbReference type="AlphaFoldDB" id="A0A347UDC5"/>
<dbReference type="PANTHER" id="PTHR13847">
    <property type="entry name" value="SARCOSINE DEHYDROGENASE-RELATED"/>
    <property type="match status" value="1"/>
</dbReference>
<dbReference type="PANTHER" id="PTHR13847:SF281">
    <property type="entry name" value="FAD DEPENDENT OXIDOREDUCTASE DOMAIN-CONTAINING PROTEIN"/>
    <property type="match status" value="1"/>
</dbReference>
<evidence type="ECO:0000313" key="4">
    <source>
        <dbReference type="EMBL" id="AXX96853.1"/>
    </source>
</evidence>
<feature type="domain" description="FAD dependent oxidoreductase" evidence="3">
    <location>
        <begin position="32"/>
        <end position="387"/>
    </location>
</feature>
<reference evidence="4 5" key="1">
    <citation type="submission" date="2018-09" db="EMBL/GenBank/DDBJ databases">
        <title>Profundibacter amoris BAR1 gen. nov., sp. nov., a new member of the Roseobacter clade isolated at Lokis Castle Vent Field on the Arctic Mid-Oceanic Ridge.</title>
        <authorList>
            <person name="Le Moine Bauer S."/>
            <person name="Sjoeberg A.G."/>
            <person name="L'Haridon S."/>
            <person name="Stokke R."/>
            <person name="Roalkvam I."/>
            <person name="Steen I.H."/>
            <person name="Dahle H."/>
        </authorList>
    </citation>
    <scope>NUCLEOTIDE SEQUENCE [LARGE SCALE GENOMIC DNA]</scope>
    <source>
        <strain evidence="4 5">BAR1</strain>
    </source>
</reference>
<dbReference type="OrthoDB" id="9806601at2"/>
<dbReference type="InterPro" id="IPR036188">
    <property type="entry name" value="FAD/NAD-bd_sf"/>
</dbReference>
<evidence type="ECO:0000256" key="1">
    <source>
        <dbReference type="ARBA" id="ARBA00023002"/>
    </source>
</evidence>
<organism evidence="4 5">
    <name type="scientific">Profundibacter amoris</name>
    <dbReference type="NCBI Taxonomy" id="2171755"/>
    <lineage>
        <taxon>Bacteria</taxon>
        <taxon>Pseudomonadati</taxon>
        <taxon>Pseudomonadota</taxon>
        <taxon>Alphaproteobacteria</taxon>
        <taxon>Rhodobacterales</taxon>
        <taxon>Paracoccaceae</taxon>
        <taxon>Profundibacter</taxon>
    </lineage>
</organism>
<dbReference type="RefSeq" id="WP_118941511.1">
    <property type="nucleotide sequence ID" value="NZ_CP032125.1"/>
</dbReference>
<dbReference type="GO" id="GO:0016491">
    <property type="term" value="F:oxidoreductase activity"/>
    <property type="evidence" value="ECO:0007669"/>
    <property type="project" value="UniProtKB-KW"/>
</dbReference>
<keyword evidence="1" id="KW-0560">Oxidoreductase</keyword>
<dbReference type="Gene3D" id="3.30.9.10">
    <property type="entry name" value="D-Amino Acid Oxidase, subunit A, domain 2"/>
    <property type="match status" value="1"/>
</dbReference>
<evidence type="ECO:0000256" key="2">
    <source>
        <dbReference type="SAM" id="MobiDB-lite"/>
    </source>
</evidence>
<dbReference type="KEGG" id="pamo:BAR1_02230"/>
<proteinExistence type="predicted"/>
<dbReference type="Gene3D" id="3.50.50.60">
    <property type="entry name" value="FAD/NAD(P)-binding domain"/>
    <property type="match status" value="1"/>
</dbReference>